<protein>
    <submittedName>
        <fullName evidence="1">Uncharacterized protein</fullName>
    </submittedName>
</protein>
<evidence type="ECO:0000313" key="2">
    <source>
        <dbReference type="Proteomes" id="UP000034140"/>
    </source>
</evidence>
<dbReference type="EMBL" id="LBRE01000028">
    <property type="protein sequence ID" value="KKP91736.1"/>
    <property type="molecule type" value="Genomic_DNA"/>
</dbReference>
<evidence type="ECO:0000313" key="1">
    <source>
        <dbReference type="EMBL" id="KKP91736.1"/>
    </source>
</evidence>
<dbReference type="Proteomes" id="UP000034140">
    <property type="component" value="Unassembled WGS sequence"/>
</dbReference>
<sequence>MAFEDIVKEVVQKALACIGKNRGIITVSMLGESCLQTKSWVINPDFQFADEEYLSQKVTGFNLATYQTNLTCILSVMAVSLLNEIHCGSTEPEIHGNSDNTGLPCVYLFNANTAVGIIVSTKDYELQEEILAKMKE</sequence>
<accession>A0A0G0DRY2</accession>
<organism evidence="1 2">
    <name type="scientific">candidate division WS6 bacterium GW2011_GWC1_36_11</name>
    <dbReference type="NCBI Taxonomy" id="1619090"/>
    <lineage>
        <taxon>Bacteria</taxon>
        <taxon>Candidatus Dojkabacteria</taxon>
    </lineage>
</organism>
<comment type="caution">
    <text evidence="1">The sequence shown here is derived from an EMBL/GenBank/DDBJ whole genome shotgun (WGS) entry which is preliminary data.</text>
</comment>
<dbReference type="AlphaFoldDB" id="A0A0G0DRY2"/>
<proteinExistence type="predicted"/>
<reference evidence="1 2" key="1">
    <citation type="journal article" date="2015" name="Nature">
        <title>rRNA introns, odd ribosomes, and small enigmatic genomes across a large radiation of phyla.</title>
        <authorList>
            <person name="Brown C.T."/>
            <person name="Hug L.A."/>
            <person name="Thomas B.C."/>
            <person name="Sharon I."/>
            <person name="Castelle C.J."/>
            <person name="Singh A."/>
            <person name="Wilkins M.J."/>
            <person name="Williams K.H."/>
            <person name="Banfield J.F."/>
        </authorList>
    </citation>
    <scope>NUCLEOTIDE SEQUENCE [LARGE SCALE GENOMIC DNA]</scope>
</reference>
<name>A0A0G0DRY2_9BACT</name>
<gene>
    <name evidence="1" type="ORF">UR96_C0028G0011</name>
</gene>